<keyword evidence="3" id="KW-0732">Signal</keyword>
<dbReference type="Proteomes" id="UP001141806">
    <property type="component" value="Unassembled WGS sequence"/>
</dbReference>
<evidence type="ECO:0000313" key="6">
    <source>
        <dbReference type="Proteomes" id="UP001141806"/>
    </source>
</evidence>
<evidence type="ECO:0000256" key="2">
    <source>
        <dbReference type="ARBA" id="ARBA00022737"/>
    </source>
</evidence>
<dbReference type="Pfam" id="PF08263">
    <property type="entry name" value="LRRNT_2"/>
    <property type="match status" value="2"/>
</dbReference>
<organism evidence="5 6">
    <name type="scientific">Protea cynaroides</name>
    <dbReference type="NCBI Taxonomy" id="273540"/>
    <lineage>
        <taxon>Eukaryota</taxon>
        <taxon>Viridiplantae</taxon>
        <taxon>Streptophyta</taxon>
        <taxon>Embryophyta</taxon>
        <taxon>Tracheophyta</taxon>
        <taxon>Spermatophyta</taxon>
        <taxon>Magnoliopsida</taxon>
        <taxon>Proteales</taxon>
        <taxon>Proteaceae</taxon>
        <taxon>Protea</taxon>
    </lineage>
</organism>
<sequence>MLFPSLVTFVYLTFFPSSAYALKSVRVIPGNQLSTEAKALLTWKASVQNYSVAALRSWKLTSPTPSPNINSGSSTTTRAASSPTIPCKWFGITCNRAGSTVVQISLSEVELQGTLHNFTFSSQLHLFFFSESPLSESQLQWTHRSHNPAYW</sequence>
<protein>
    <recommendedName>
        <fullName evidence="4">Leucine-rich repeat-containing N-terminal plant-type domain-containing protein</fullName>
    </recommendedName>
</protein>
<dbReference type="EMBL" id="JAMYWD010000007">
    <property type="protein sequence ID" value="KAJ4966168.1"/>
    <property type="molecule type" value="Genomic_DNA"/>
</dbReference>
<feature type="chain" id="PRO_5040353484" description="Leucine-rich repeat-containing N-terminal plant-type domain-containing protein" evidence="3">
    <location>
        <begin position="22"/>
        <end position="151"/>
    </location>
</feature>
<evidence type="ECO:0000313" key="5">
    <source>
        <dbReference type="EMBL" id="KAJ4966168.1"/>
    </source>
</evidence>
<dbReference type="InterPro" id="IPR013210">
    <property type="entry name" value="LRR_N_plant-typ"/>
</dbReference>
<comment type="caution">
    <text evidence="5">The sequence shown here is derived from an EMBL/GenBank/DDBJ whole genome shotgun (WGS) entry which is preliminary data.</text>
</comment>
<feature type="signal peptide" evidence="3">
    <location>
        <begin position="1"/>
        <end position="21"/>
    </location>
</feature>
<dbReference type="Gene3D" id="3.80.10.10">
    <property type="entry name" value="Ribonuclease Inhibitor"/>
    <property type="match status" value="1"/>
</dbReference>
<keyword evidence="6" id="KW-1185">Reference proteome</keyword>
<evidence type="ECO:0000256" key="3">
    <source>
        <dbReference type="SAM" id="SignalP"/>
    </source>
</evidence>
<feature type="domain" description="Leucine-rich repeat-containing N-terminal plant-type" evidence="4">
    <location>
        <begin position="34"/>
        <end position="64"/>
    </location>
</feature>
<keyword evidence="2" id="KW-0677">Repeat</keyword>
<dbReference type="AlphaFoldDB" id="A0A9Q0K945"/>
<evidence type="ECO:0000259" key="4">
    <source>
        <dbReference type="Pfam" id="PF08263"/>
    </source>
</evidence>
<keyword evidence="1" id="KW-0433">Leucine-rich repeat</keyword>
<reference evidence="5" key="1">
    <citation type="journal article" date="2023" name="Plant J.">
        <title>The genome of the king protea, Protea cynaroides.</title>
        <authorList>
            <person name="Chang J."/>
            <person name="Duong T.A."/>
            <person name="Schoeman C."/>
            <person name="Ma X."/>
            <person name="Roodt D."/>
            <person name="Barker N."/>
            <person name="Li Z."/>
            <person name="Van de Peer Y."/>
            <person name="Mizrachi E."/>
        </authorList>
    </citation>
    <scope>NUCLEOTIDE SEQUENCE</scope>
    <source>
        <tissue evidence="5">Young leaves</tissue>
    </source>
</reference>
<evidence type="ECO:0000256" key="1">
    <source>
        <dbReference type="ARBA" id="ARBA00022614"/>
    </source>
</evidence>
<feature type="domain" description="Leucine-rich repeat-containing N-terminal plant-type" evidence="4">
    <location>
        <begin position="82"/>
        <end position="95"/>
    </location>
</feature>
<proteinExistence type="predicted"/>
<dbReference type="InterPro" id="IPR032675">
    <property type="entry name" value="LRR_dom_sf"/>
</dbReference>
<gene>
    <name evidence="5" type="ORF">NE237_018017</name>
</gene>
<name>A0A9Q0K945_9MAGN</name>
<accession>A0A9Q0K945</accession>